<dbReference type="Proteomes" id="UP000031443">
    <property type="component" value="Unassembled WGS sequence"/>
</dbReference>
<accession>M7BXQ8</accession>
<organism evidence="2 3">
    <name type="scientific">Chelonia mydas</name>
    <name type="common">Green sea-turtle</name>
    <name type="synonym">Chelonia agassizi</name>
    <dbReference type="NCBI Taxonomy" id="8469"/>
    <lineage>
        <taxon>Eukaryota</taxon>
        <taxon>Metazoa</taxon>
        <taxon>Chordata</taxon>
        <taxon>Craniata</taxon>
        <taxon>Vertebrata</taxon>
        <taxon>Euteleostomi</taxon>
        <taxon>Archelosauria</taxon>
        <taxon>Testudinata</taxon>
        <taxon>Testudines</taxon>
        <taxon>Cryptodira</taxon>
        <taxon>Durocryptodira</taxon>
        <taxon>Americhelydia</taxon>
        <taxon>Chelonioidea</taxon>
        <taxon>Cheloniidae</taxon>
        <taxon>Chelonia</taxon>
    </lineage>
</organism>
<feature type="compositionally biased region" description="Polar residues" evidence="1">
    <location>
        <begin position="190"/>
        <end position="206"/>
    </location>
</feature>
<dbReference type="EMBL" id="KB479743">
    <property type="protein sequence ID" value="EMP41999.1"/>
    <property type="molecule type" value="Genomic_DNA"/>
</dbReference>
<evidence type="ECO:0000313" key="2">
    <source>
        <dbReference type="EMBL" id="EMP41999.1"/>
    </source>
</evidence>
<sequence>METDRSLGAQKTMSARLCCTCSRWRQEIKEGRSTQLGLAEKKEGYVLQASAERTTNLQTPEAVEPDYAAEGQLTVETDRDAKPLPAKEVPEMGFMNGELISRDDHAELINRGDASTTTPPLYVDSCKGGVSCNRDENFGDEEDYEDAEDETILPDSQELFFTLDLVPSQPTEGGLPDHEGEEGTSDGKESPNTLFGCTQGSWNRKG</sequence>
<evidence type="ECO:0000256" key="1">
    <source>
        <dbReference type="SAM" id="MobiDB-lite"/>
    </source>
</evidence>
<gene>
    <name evidence="2" type="ORF">UY3_00713</name>
</gene>
<reference evidence="3" key="1">
    <citation type="journal article" date="2013" name="Nat. Genet.">
        <title>The draft genomes of soft-shell turtle and green sea turtle yield insights into the development and evolution of the turtle-specific body plan.</title>
        <authorList>
            <person name="Wang Z."/>
            <person name="Pascual-Anaya J."/>
            <person name="Zadissa A."/>
            <person name="Li W."/>
            <person name="Niimura Y."/>
            <person name="Huang Z."/>
            <person name="Li C."/>
            <person name="White S."/>
            <person name="Xiong Z."/>
            <person name="Fang D."/>
            <person name="Wang B."/>
            <person name="Ming Y."/>
            <person name="Chen Y."/>
            <person name="Zheng Y."/>
            <person name="Kuraku S."/>
            <person name="Pignatelli M."/>
            <person name="Herrero J."/>
            <person name="Beal K."/>
            <person name="Nozawa M."/>
            <person name="Li Q."/>
            <person name="Wang J."/>
            <person name="Zhang H."/>
            <person name="Yu L."/>
            <person name="Shigenobu S."/>
            <person name="Wang J."/>
            <person name="Liu J."/>
            <person name="Flicek P."/>
            <person name="Searle S."/>
            <person name="Wang J."/>
            <person name="Kuratani S."/>
            <person name="Yin Y."/>
            <person name="Aken B."/>
            <person name="Zhang G."/>
            <person name="Irie N."/>
        </authorList>
    </citation>
    <scope>NUCLEOTIDE SEQUENCE [LARGE SCALE GENOMIC DNA]</scope>
</reference>
<keyword evidence="3" id="KW-1185">Reference proteome</keyword>
<name>M7BXQ8_CHEMY</name>
<protein>
    <submittedName>
        <fullName evidence="2">Uncharacterized protein</fullName>
    </submittedName>
</protein>
<feature type="region of interest" description="Disordered" evidence="1">
    <location>
        <begin position="166"/>
        <end position="206"/>
    </location>
</feature>
<proteinExistence type="predicted"/>
<dbReference type="AlphaFoldDB" id="M7BXQ8"/>
<evidence type="ECO:0000313" key="3">
    <source>
        <dbReference type="Proteomes" id="UP000031443"/>
    </source>
</evidence>